<feature type="region of interest" description="Disordered" evidence="1">
    <location>
        <begin position="50"/>
        <end position="81"/>
    </location>
</feature>
<feature type="compositionally biased region" description="Basic and acidic residues" evidence="1">
    <location>
        <begin position="57"/>
        <end position="67"/>
    </location>
</feature>
<dbReference type="SUPFAM" id="SSF48371">
    <property type="entry name" value="ARM repeat"/>
    <property type="match status" value="1"/>
</dbReference>
<gene>
    <name evidence="3" type="ORF">HID58_081144</name>
</gene>
<accession>A0ABQ7Y6V7</accession>
<dbReference type="InterPro" id="IPR002182">
    <property type="entry name" value="NB-ARC"/>
</dbReference>
<dbReference type="InterPro" id="IPR002554">
    <property type="entry name" value="PP2A_B56"/>
</dbReference>
<sequence length="422" mass="48780">MWDFVGDGGYYASWRMTRFGVRASNMVLGKHGFAEPFFSNCSKIAYVLEAEEEEPESEGKQKGKEKVEDEEDDKELAKRVRKESKLQMDEKRFNEHHKYRGGASTGLGLYCPLFDFSDPTKNVKEKEIKRQTLLEVVDYVATANTKFSENAIQEAVRMVSANVFRTLNPQPRENKVINDLNLEVEEHSMDPTSFKKLIASPETEKKLIVYVLPFLLHPSKIIIQTSSGLFIIQSLHEILELYIAKRNNDLESFVLLLDDIWEKVNLKAVGVPHPSRQNRCKVAFTTRSRDCRWSRLGRGRAFHGFFLASLAPFLRASLETHISLHLRLTQSWLRNSLCRLKTSTECFSLELWYLSTNRNALPSLTLDVLVQTIFNDIDPEFFKECLTKFRYNESKESEVDAKRQATWKRLEEIGMQKEKSAS</sequence>
<dbReference type="EMBL" id="JAGKQM010000018">
    <property type="protein sequence ID" value="KAH0863933.1"/>
    <property type="molecule type" value="Genomic_DNA"/>
</dbReference>
<dbReference type="PANTHER" id="PTHR10257">
    <property type="entry name" value="SERINE/THREONINE PROTEIN PHOSPHATASE 2A PP2A REGULATORY SUBUNIT B"/>
    <property type="match status" value="1"/>
</dbReference>
<proteinExistence type="predicted"/>
<dbReference type="Gene3D" id="1.25.10.10">
    <property type="entry name" value="Leucine-rich Repeat Variant"/>
    <property type="match status" value="1"/>
</dbReference>
<dbReference type="Proteomes" id="UP000824890">
    <property type="component" value="Unassembled WGS sequence"/>
</dbReference>
<evidence type="ECO:0000256" key="1">
    <source>
        <dbReference type="SAM" id="MobiDB-lite"/>
    </source>
</evidence>
<reference evidence="3 4" key="1">
    <citation type="submission" date="2021-05" db="EMBL/GenBank/DDBJ databases">
        <title>Genome Assembly of Synthetic Allotetraploid Brassica napus Reveals Homoeologous Exchanges between Subgenomes.</title>
        <authorList>
            <person name="Davis J.T."/>
        </authorList>
    </citation>
    <scope>NUCLEOTIDE SEQUENCE [LARGE SCALE GENOMIC DNA]</scope>
    <source>
        <strain evidence="4">cv. Da-Ae</strain>
        <tissue evidence="3">Seedling</tissue>
    </source>
</reference>
<evidence type="ECO:0000259" key="2">
    <source>
        <dbReference type="Pfam" id="PF00931"/>
    </source>
</evidence>
<dbReference type="InterPro" id="IPR016024">
    <property type="entry name" value="ARM-type_fold"/>
</dbReference>
<evidence type="ECO:0000313" key="4">
    <source>
        <dbReference type="Proteomes" id="UP000824890"/>
    </source>
</evidence>
<evidence type="ECO:0000313" key="3">
    <source>
        <dbReference type="EMBL" id="KAH0863933.1"/>
    </source>
</evidence>
<dbReference type="PANTHER" id="PTHR10257:SF73">
    <property type="entry name" value="SERINE_THREONINE PROTEIN PHOSPHATASE 2A 57 KDA REGULATORY SUBUNIT B' THETA ISOFORM"/>
    <property type="match status" value="1"/>
</dbReference>
<dbReference type="Pfam" id="PF01603">
    <property type="entry name" value="B56"/>
    <property type="match status" value="1"/>
</dbReference>
<organism evidence="3 4">
    <name type="scientific">Brassica napus</name>
    <name type="common">Rape</name>
    <dbReference type="NCBI Taxonomy" id="3708"/>
    <lineage>
        <taxon>Eukaryota</taxon>
        <taxon>Viridiplantae</taxon>
        <taxon>Streptophyta</taxon>
        <taxon>Embryophyta</taxon>
        <taxon>Tracheophyta</taxon>
        <taxon>Spermatophyta</taxon>
        <taxon>Magnoliopsida</taxon>
        <taxon>eudicotyledons</taxon>
        <taxon>Gunneridae</taxon>
        <taxon>Pentapetalae</taxon>
        <taxon>rosids</taxon>
        <taxon>malvids</taxon>
        <taxon>Brassicales</taxon>
        <taxon>Brassicaceae</taxon>
        <taxon>Brassiceae</taxon>
        <taxon>Brassica</taxon>
    </lineage>
</organism>
<dbReference type="InterPro" id="IPR011989">
    <property type="entry name" value="ARM-like"/>
</dbReference>
<feature type="domain" description="NB-ARC" evidence="2">
    <location>
        <begin position="252"/>
        <end position="290"/>
    </location>
</feature>
<dbReference type="Pfam" id="PF00931">
    <property type="entry name" value="NB-ARC"/>
    <property type="match status" value="1"/>
</dbReference>
<keyword evidence="4" id="KW-1185">Reference proteome</keyword>
<comment type="caution">
    <text evidence="3">The sequence shown here is derived from an EMBL/GenBank/DDBJ whole genome shotgun (WGS) entry which is preliminary data.</text>
</comment>
<name>A0ABQ7Y6V7_BRANA</name>
<protein>
    <recommendedName>
        <fullName evidence="2">NB-ARC domain-containing protein</fullName>
    </recommendedName>
</protein>